<dbReference type="SMART" id="SM00438">
    <property type="entry name" value="ZnF_NFX"/>
    <property type="match status" value="8"/>
</dbReference>
<dbReference type="CDD" id="cd18808">
    <property type="entry name" value="SF1_C_Upf1"/>
    <property type="match status" value="1"/>
</dbReference>
<dbReference type="FunFam" id="3.40.50.300:FF:000742">
    <property type="entry name" value="NFX1-type zinc finger-containing protein 1"/>
    <property type="match status" value="1"/>
</dbReference>
<dbReference type="Gene3D" id="3.40.50.300">
    <property type="entry name" value="P-loop containing nucleotide triphosphate hydrolases"/>
    <property type="match status" value="2"/>
</dbReference>
<dbReference type="InParanoid" id="A0A7F5RJD8"/>
<proteinExistence type="predicted"/>
<evidence type="ECO:0000259" key="9">
    <source>
        <dbReference type="PROSITE" id="PS51981"/>
    </source>
</evidence>
<keyword evidence="2" id="KW-0963">Cytoplasm</keyword>
<name>A0A7F5RJD8_AGRPL</name>
<dbReference type="PANTHER" id="PTHR10887">
    <property type="entry name" value="DNA2/NAM7 HELICASE FAMILY"/>
    <property type="match status" value="1"/>
</dbReference>
<dbReference type="InterPro" id="IPR027417">
    <property type="entry name" value="P-loop_NTPase"/>
</dbReference>
<dbReference type="GO" id="GO:0005737">
    <property type="term" value="C:cytoplasm"/>
    <property type="evidence" value="ECO:0007669"/>
    <property type="project" value="UniProtKB-SubCell"/>
</dbReference>
<dbReference type="PANTHER" id="PTHR10887:SF341">
    <property type="entry name" value="NFX1-TYPE ZINC FINGER-CONTAINING PROTEIN 1"/>
    <property type="match status" value="1"/>
</dbReference>
<dbReference type="InterPro" id="IPR041677">
    <property type="entry name" value="DNA2/NAM7_AAA_11"/>
</dbReference>
<dbReference type="GO" id="GO:0031380">
    <property type="term" value="C:nuclear RNA-directed RNA polymerase complex"/>
    <property type="evidence" value="ECO:0007669"/>
    <property type="project" value="TreeGrafter"/>
</dbReference>
<dbReference type="Pfam" id="PF13087">
    <property type="entry name" value="AAA_12"/>
    <property type="match status" value="1"/>
</dbReference>
<keyword evidence="5" id="KW-0863">Zinc-finger</keyword>
<dbReference type="GeneID" id="108736207"/>
<evidence type="ECO:0000256" key="1">
    <source>
        <dbReference type="ARBA" id="ARBA00004496"/>
    </source>
</evidence>
<dbReference type="InterPro" id="IPR000967">
    <property type="entry name" value="Znf_NFX1"/>
</dbReference>
<evidence type="ECO:0000256" key="6">
    <source>
        <dbReference type="ARBA" id="ARBA00022833"/>
    </source>
</evidence>
<dbReference type="OrthoDB" id="2423195at2759"/>
<dbReference type="Pfam" id="PF20173">
    <property type="entry name" value="ZnF_RZ-type"/>
    <property type="match status" value="1"/>
</dbReference>
<gene>
    <name evidence="11" type="primary">LOC108736207</name>
</gene>
<keyword evidence="10" id="KW-1185">Reference proteome</keyword>
<dbReference type="Pfam" id="PF13086">
    <property type="entry name" value="AAA_11"/>
    <property type="match status" value="1"/>
</dbReference>
<dbReference type="InterPro" id="IPR041679">
    <property type="entry name" value="DNA2/NAM7-like_C"/>
</dbReference>
<dbReference type="Proteomes" id="UP000192223">
    <property type="component" value="Unplaced"/>
</dbReference>
<dbReference type="InterPro" id="IPR046439">
    <property type="entry name" value="ZF_RZ_dom"/>
</dbReference>
<keyword evidence="4" id="KW-0677">Repeat</keyword>
<dbReference type="InterPro" id="IPR047187">
    <property type="entry name" value="SF1_C_Upf1"/>
</dbReference>
<evidence type="ECO:0000256" key="5">
    <source>
        <dbReference type="ARBA" id="ARBA00022771"/>
    </source>
</evidence>
<accession>A0A7F5RJD8</accession>
<dbReference type="GO" id="GO:0004386">
    <property type="term" value="F:helicase activity"/>
    <property type="evidence" value="ECO:0007669"/>
    <property type="project" value="InterPro"/>
</dbReference>
<organism evidence="10 11">
    <name type="scientific">Agrilus planipennis</name>
    <name type="common">Emerald ash borer</name>
    <name type="synonym">Agrilus marcopoli</name>
    <dbReference type="NCBI Taxonomy" id="224129"/>
    <lineage>
        <taxon>Eukaryota</taxon>
        <taxon>Metazoa</taxon>
        <taxon>Ecdysozoa</taxon>
        <taxon>Arthropoda</taxon>
        <taxon>Hexapoda</taxon>
        <taxon>Insecta</taxon>
        <taxon>Pterygota</taxon>
        <taxon>Neoptera</taxon>
        <taxon>Endopterygota</taxon>
        <taxon>Coleoptera</taxon>
        <taxon>Polyphaga</taxon>
        <taxon>Elateriformia</taxon>
        <taxon>Buprestoidea</taxon>
        <taxon>Buprestidae</taxon>
        <taxon>Agrilinae</taxon>
        <taxon>Agrilus</taxon>
    </lineage>
</organism>
<dbReference type="GO" id="GO:0002376">
    <property type="term" value="P:immune system process"/>
    <property type="evidence" value="ECO:0007669"/>
    <property type="project" value="UniProtKB-KW"/>
</dbReference>
<feature type="compositionally biased region" description="Polar residues" evidence="8">
    <location>
        <begin position="45"/>
        <end position="59"/>
    </location>
</feature>
<keyword evidence="3" id="KW-0479">Metal-binding</keyword>
<feature type="region of interest" description="Disordered" evidence="8">
    <location>
        <begin position="24"/>
        <end position="59"/>
    </location>
</feature>
<sequence>MQPHIKKTNQTIRNKDETNVYISQNPKSNVKENYSTRKGYRNGPDNINRNNLPQRRNDSFQNRNTIYHTSEIGGNQTNFKTSASQRTTRKKFLGFKKLEEMYQMDPEMIIIQLQDADLETVLSSNLSPDFIVLIIKILAKVSSSTFIHNKFAVVNLISSEKFLNSLFDYVTRLYAQTQQEKRRNQYFWKEPEIFFNNLFVTCNMLIDIAPSMACDKLEKIIKSYEVTSELLKASNIVTISEETNQKFSDLKLKFDMCVKEQERRKTAMKQESIHDEEPPDDFREISVYPLPEEVISITKPFIRENIVKGPYKNVEHYLDIQFRLLREDFVAPLRKGICDYREFKTTPKPKNAKLKNSSVKIYENVYFLYNKTINDQVGVVIQLTSSFKKQKRKQNFENSRQFMYGSLMCFTKDNFATLIFGKVLERNKELLENDQLVIGFEKEYNSAYEFDKSYTMIESKVYFEPYYHVLAALQDFNPEHFPMKQYFIYVNPDVKPPDYLLPVSGYLTLRNNSVPVLNNPLTWSNLRAQLSEFDDSQFNAFRSALTEEFVVIQGPPGTGKTYLGLKIAEVLLENLELWNIYGRIPENTKMPMLVVCFTNHALDQFLEGLLQFTDKIVRVGGQSKNEKLKNYSLREQKKKVKIGGQFGHALYEKRKDLTNIFAEIKAVNETIDRIIKNDGVLNVNPLWCIDNKIRSSWFEYAKPQEVIDWLFGGRDRQRLDIEEQNNMPPEINEENESKNDDEIDSEEEIYEEIDENIHTDDKDEIEMDFLPNIAHFNMPNYLVNIKTMEEKIKNNECKLIDLRNQGLDVHSYLEEQELQWVYFQAREELKFFKEKLNEGEKTLRQDPKSLKKPRDIDYKTPTNMKSEDRWNLYYFWVTQFLNLLFNRSKKLQQDYSKIYKQYAELKDIENLQLIRTMDVVGMTTTGAARLQTTLQSLKCRVVIVEEAAEVLESHIIVSLTKHCQHLLLIGDHKQLRPSTADFHTETKYKLGISLFERMVVNNMHLNTLKVQHRMRPEIASLIVPAIYPELENHESVLNYPPVMGIDSSLYFINHNEPEGEWGDSSKKNDHEAKYLIQLARYLILNGYKPEDITILAAYSGQMFNLFRERRDYGTVLHDVRITVLDNYQGEECKIILLSLVRNNHEGKIGFLKIENRVCVALSRAKEGFYIMGNMQLLCNNSQIWPNIKGVLEKQKALGSSLTVRCQIHQDQVAHIEKLEDFKKVPEGGCLKMCNALLNCGHICKKCCHLVDRDHETFRCTERCTRILCDNGHQCPKKCFENCGECTVLMKRLLPCLHEELVPCYMDLNEFCCKAQVDTVLPCGHKTVKPCFIDSTKVRCPFPCETRIEPCGHSCRMTCHIGKDPDHLEYKCTKPCSKPKAGCSTGEHPCQQMCFEICKPCEVIVLKKRTKCSHAFGVKCSSNVDDFECRKPCKRELLCGHKCKKSCSEPCGDCHFKVQKMAPCTHMVQVKCYKNPTRLDCKGTCTLLLPCGHPCQQRCNQKCTVSCKVLVKSNKPSDCGHTVDVLCHLRNEDLLSGNFSMTKYCSSPCGERLACGHQCYGTCGNCAQGRIHVTCSEKCEFPLVCGHVCRTPCRASCPPCDQKCTYSCVHSKCPRKCGQPCVDCKEPCPRRCQHLRCENYCGLPCSVPPCTEPCLRRLPCGHNCIGFCGDPCPHLCRICDKEELTSFILMGNEEDDNARFVELLDCGHVIENEGMEMWLETASEKVGVKTCPQCNCPITTTMRYSDYVKKANKIVTAVKEKCVGNRWQNDRKRKQLLNETNNISVVGLNKNTRQLVKENLLRELEESLLPNRRGRRNNITAMSLDSIEAKINVIKLIMQKIADAKIMLEGVYDDYAYFLFKRVFEAERMSDQTRLDFDLEITRFNRIIQLAQIEKSTHFKNSKSLANVQSAFKSAHNNVFICKRWSDNCDNKSKESLQLLNKAINGATVITDEEKRQIITAMQMRQGHWFACPNGHPYAIGECGGAMEVSKCPECGEQIGGSSHQLLRSNRLAPEMDGAHRPAFPTLNYRL</sequence>
<evidence type="ECO:0000256" key="8">
    <source>
        <dbReference type="SAM" id="MobiDB-lite"/>
    </source>
</evidence>
<dbReference type="RefSeq" id="XP_025836124.1">
    <property type="nucleotide sequence ID" value="XM_025980339.1"/>
</dbReference>
<dbReference type="KEGG" id="apln:108736207"/>
<keyword evidence="6" id="KW-0862">Zinc</keyword>
<evidence type="ECO:0000256" key="2">
    <source>
        <dbReference type="ARBA" id="ARBA00022490"/>
    </source>
</evidence>
<keyword evidence="7" id="KW-0391">Immunity</keyword>
<evidence type="ECO:0000313" key="11">
    <source>
        <dbReference type="RefSeq" id="XP_025836124.1"/>
    </source>
</evidence>
<dbReference type="FunCoup" id="A0A7F5RJD8">
    <property type="interactions" value="2"/>
</dbReference>
<dbReference type="InterPro" id="IPR057373">
    <property type="entry name" value="ZNFX1"/>
</dbReference>
<reference evidence="11" key="1">
    <citation type="submission" date="2025-08" db="UniProtKB">
        <authorList>
            <consortium name="RefSeq"/>
        </authorList>
    </citation>
    <scope>IDENTIFICATION</scope>
    <source>
        <tissue evidence="11">Entire body</tissue>
    </source>
</reference>
<dbReference type="Pfam" id="PF25396">
    <property type="entry name" value="ZNFX1"/>
    <property type="match status" value="1"/>
</dbReference>
<protein>
    <submittedName>
        <fullName evidence="11">NFX1-type zinc finger-containing protein 1-like isoform X1</fullName>
    </submittedName>
</protein>
<evidence type="ECO:0000313" key="10">
    <source>
        <dbReference type="Proteomes" id="UP000192223"/>
    </source>
</evidence>
<dbReference type="GO" id="GO:0008270">
    <property type="term" value="F:zinc ion binding"/>
    <property type="evidence" value="ECO:0007669"/>
    <property type="project" value="UniProtKB-KW"/>
</dbReference>
<evidence type="ECO:0000256" key="4">
    <source>
        <dbReference type="ARBA" id="ARBA00022737"/>
    </source>
</evidence>
<evidence type="ECO:0000256" key="7">
    <source>
        <dbReference type="ARBA" id="ARBA00022859"/>
    </source>
</evidence>
<comment type="subcellular location">
    <subcellularLocation>
        <location evidence="1">Cytoplasm</location>
    </subcellularLocation>
</comment>
<feature type="domain" description="RZ-type" evidence="9">
    <location>
        <begin position="1949"/>
        <end position="2018"/>
    </location>
</feature>
<dbReference type="SUPFAM" id="SSF52540">
    <property type="entry name" value="P-loop containing nucleoside triphosphate hydrolases"/>
    <property type="match status" value="1"/>
</dbReference>
<dbReference type="GO" id="GO:0031048">
    <property type="term" value="P:regulatory ncRNA-mediated heterochromatin formation"/>
    <property type="evidence" value="ECO:0007669"/>
    <property type="project" value="TreeGrafter"/>
</dbReference>
<feature type="compositionally biased region" description="Polar residues" evidence="8">
    <location>
        <begin position="24"/>
        <end position="33"/>
    </location>
</feature>
<dbReference type="PROSITE" id="PS51981">
    <property type="entry name" value="ZF_RZ"/>
    <property type="match status" value="1"/>
</dbReference>
<evidence type="ECO:0000256" key="3">
    <source>
        <dbReference type="ARBA" id="ARBA00022723"/>
    </source>
</evidence>
<dbReference type="InterPro" id="IPR045055">
    <property type="entry name" value="DNA2/NAM7-like"/>
</dbReference>